<sequence length="115" mass="12112">MPGPLATQDGWISPWTRRNNSSRNATPAQTMVAIEPDWPRRSVKRVVSPGYSMVGIGKTGGPLARGTPGGGAGPESSMQSAVPVTPTSLTLAKTNLCPLKRFISPASRDTIRVQA</sequence>
<organism evidence="2 3">
    <name type="scientific">Elsinoe batatas</name>
    <dbReference type="NCBI Taxonomy" id="2601811"/>
    <lineage>
        <taxon>Eukaryota</taxon>
        <taxon>Fungi</taxon>
        <taxon>Dikarya</taxon>
        <taxon>Ascomycota</taxon>
        <taxon>Pezizomycotina</taxon>
        <taxon>Dothideomycetes</taxon>
        <taxon>Dothideomycetidae</taxon>
        <taxon>Myriangiales</taxon>
        <taxon>Elsinoaceae</taxon>
        <taxon>Elsinoe</taxon>
    </lineage>
</organism>
<reference evidence="2" key="1">
    <citation type="submission" date="2021-07" db="EMBL/GenBank/DDBJ databases">
        <title>Elsinoe batatas strain:CRI-CJ2 Genome sequencing and assembly.</title>
        <authorList>
            <person name="Huang L."/>
        </authorList>
    </citation>
    <scope>NUCLEOTIDE SEQUENCE</scope>
    <source>
        <strain evidence="2">CRI-CJ2</strain>
    </source>
</reference>
<dbReference type="Proteomes" id="UP000809789">
    <property type="component" value="Unassembled WGS sequence"/>
</dbReference>
<dbReference type="OrthoDB" id="508119at2759"/>
<comment type="caution">
    <text evidence="2">The sequence shown here is derived from an EMBL/GenBank/DDBJ whole genome shotgun (WGS) entry which is preliminary data.</text>
</comment>
<evidence type="ECO:0000313" key="3">
    <source>
        <dbReference type="Proteomes" id="UP000809789"/>
    </source>
</evidence>
<dbReference type="AlphaFoldDB" id="A0A8K0LCT4"/>
<feature type="region of interest" description="Disordered" evidence="1">
    <location>
        <begin position="54"/>
        <end position="83"/>
    </location>
</feature>
<protein>
    <submittedName>
        <fullName evidence="2">Uncharacterized protein</fullName>
    </submittedName>
</protein>
<evidence type="ECO:0000256" key="1">
    <source>
        <dbReference type="SAM" id="MobiDB-lite"/>
    </source>
</evidence>
<dbReference type="EMBL" id="JAESVG020000001">
    <property type="protein sequence ID" value="KAG8632136.1"/>
    <property type="molecule type" value="Genomic_DNA"/>
</dbReference>
<feature type="region of interest" description="Disordered" evidence="1">
    <location>
        <begin position="1"/>
        <end position="27"/>
    </location>
</feature>
<evidence type="ECO:0000313" key="2">
    <source>
        <dbReference type="EMBL" id="KAG8632136.1"/>
    </source>
</evidence>
<name>A0A8K0LCT4_9PEZI</name>
<accession>A0A8K0LCT4</accession>
<feature type="compositionally biased region" description="Polar residues" evidence="1">
    <location>
        <begin position="16"/>
        <end position="27"/>
    </location>
</feature>
<keyword evidence="3" id="KW-1185">Reference proteome</keyword>
<proteinExistence type="predicted"/>
<gene>
    <name evidence="2" type="ORF">KVT40_001276</name>
</gene>